<dbReference type="PANTHER" id="PTHR23054:SF18">
    <property type="entry name" value="TERNARY COMPLEX FACTOR MIP1, LEUCINE-ZIPPER"/>
    <property type="match status" value="1"/>
</dbReference>
<dbReference type="AlphaFoldDB" id="A0AAP0NNF7"/>
<keyword evidence="5" id="KW-1185">Reference proteome</keyword>
<reference evidence="4 5" key="1">
    <citation type="submission" date="2024-01" db="EMBL/GenBank/DDBJ databases">
        <title>Genome assemblies of Stephania.</title>
        <authorList>
            <person name="Yang L."/>
        </authorList>
    </citation>
    <scope>NUCLEOTIDE SEQUENCE [LARGE SCALE GENOMIC DNA]</scope>
    <source>
        <strain evidence="4">JXDWG</strain>
        <tissue evidence="4">Leaf</tissue>
    </source>
</reference>
<name>A0AAP0NNF7_9MAGN</name>
<proteinExistence type="predicted"/>
<protein>
    <submittedName>
        <fullName evidence="4">Uncharacterized protein</fullName>
    </submittedName>
</protein>
<feature type="domain" description="DUF547" evidence="2">
    <location>
        <begin position="411"/>
        <end position="545"/>
    </location>
</feature>
<organism evidence="4 5">
    <name type="scientific">Stephania cephalantha</name>
    <dbReference type="NCBI Taxonomy" id="152367"/>
    <lineage>
        <taxon>Eukaryota</taxon>
        <taxon>Viridiplantae</taxon>
        <taxon>Streptophyta</taxon>
        <taxon>Embryophyta</taxon>
        <taxon>Tracheophyta</taxon>
        <taxon>Spermatophyta</taxon>
        <taxon>Magnoliopsida</taxon>
        <taxon>Ranunculales</taxon>
        <taxon>Menispermaceae</taxon>
        <taxon>Menispermoideae</taxon>
        <taxon>Cissampelideae</taxon>
        <taxon>Stephania</taxon>
    </lineage>
</organism>
<dbReference type="Proteomes" id="UP001419268">
    <property type="component" value="Unassembled WGS sequence"/>
</dbReference>
<evidence type="ECO:0000313" key="4">
    <source>
        <dbReference type="EMBL" id="KAK9113198.1"/>
    </source>
</evidence>
<dbReference type="EMBL" id="JBBNAG010000008">
    <property type="protein sequence ID" value="KAK9113198.1"/>
    <property type="molecule type" value="Genomic_DNA"/>
</dbReference>
<evidence type="ECO:0000313" key="5">
    <source>
        <dbReference type="Proteomes" id="UP001419268"/>
    </source>
</evidence>
<dbReference type="Pfam" id="PF14389">
    <property type="entry name" value="Lzipper-MIP1"/>
    <property type="match status" value="1"/>
</dbReference>
<accession>A0AAP0NNF7</accession>
<feature type="region of interest" description="Disordered" evidence="1">
    <location>
        <begin position="1"/>
        <end position="32"/>
    </location>
</feature>
<evidence type="ECO:0000259" key="3">
    <source>
        <dbReference type="Pfam" id="PF14389"/>
    </source>
</evidence>
<dbReference type="Pfam" id="PF04784">
    <property type="entry name" value="DUF547"/>
    <property type="match status" value="1"/>
</dbReference>
<dbReference type="InterPro" id="IPR006869">
    <property type="entry name" value="DUF547"/>
</dbReference>
<gene>
    <name evidence="4" type="ORF">Scep_020717</name>
</gene>
<comment type="caution">
    <text evidence="4">The sequence shown here is derived from an EMBL/GenBank/DDBJ whole genome shotgun (WGS) entry which is preliminary data.</text>
</comment>
<dbReference type="InterPro" id="IPR025757">
    <property type="entry name" value="MIP1_Leuzipper"/>
</dbReference>
<evidence type="ECO:0000259" key="2">
    <source>
        <dbReference type="Pfam" id="PF04784"/>
    </source>
</evidence>
<feature type="compositionally biased region" description="Basic residues" evidence="1">
    <location>
        <begin position="16"/>
        <end position="25"/>
    </location>
</feature>
<feature type="domain" description="Ternary complex factor MIP1 leucine-zipper" evidence="3">
    <location>
        <begin position="68"/>
        <end position="152"/>
    </location>
</feature>
<feature type="compositionally biased region" description="Polar residues" evidence="1">
    <location>
        <begin position="1"/>
        <end position="11"/>
    </location>
</feature>
<dbReference type="PANTHER" id="PTHR23054">
    <property type="entry name" value="TERNARY COMPLEX FACTOR MIP1, LEUCINE-ZIPPER-RELATED"/>
    <property type="match status" value="1"/>
</dbReference>
<sequence>MLEMKCQNSSLEPLKSARRCSRHSRSMSDPHRRVELDGLQVSLSSTNRGKKDLEVMEGVIELKKQFSNNKLEISLKQEILQLEKRLQEQFMVRMALEKALGYGFSPHDAYNESPEPKNQPAKQLIREIAVLELEVVYLEQHLLSLYRKAFDQQISSVSPAMKNGKIKASPCMPKGGAVEVAENTKTKNGSSVDFNQLQVPQNSVLYPLKESDTCGVAEKLLDSGIYRTDSSLSQRSAYYPTRSSPPVKSETNDARLYFSQPLSFMESATSSVTSLAEHLGTRIADHVPETPNMITEDMVKCMSTIYCKISDPPLVHHEISYSPISSFSSPSAFSPEEQFDMWSAQCQKVSPSDAKLYNPFHVEGLKEFSGPYSMMVEIPSICREKHMMNGIDDMLKTYKSLVCRLKDVDPKKMKHEEKLAFWINIYNALVMHALLVYGIPQSSAKRMSLILKAAYNVGGHTVSADMIQSSILGCRTPRPGQWLWMFFSSKTKFRAGDERLAYCITQPEPLLHFALCSGSHSDPAVRVYTPKRVFQELDLAKEEYIQATLGIRNDQKLLMPKLIESFAKDSGLSPFGVVEMIQHFAPKNVSETMQRYLQGKSRKIVEWTPHNFTFRCLLSNELVK</sequence>
<evidence type="ECO:0000256" key="1">
    <source>
        <dbReference type="SAM" id="MobiDB-lite"/>
    </source>
</evidence>